<reference evidence="3 4" key="1">
    <citation type="submission" date="2018-12" db="EMBL/GenBank/DDBJ databases">
        <authorList>
            <person name="Yang Y."/>
        </authorList>
    </citation>
    <scope>NUCLEOTIDE SEQUENCE [LARGE SCALE GENOMIC DNA]</scope>
    <source>
        <strain evidence="3 4">L-25-5w-1</strain>
    </source>
</reference>
<dbReference type="EMBL" id="RXMA01000007">
    <property type="protein sequence ID" value="RTR20975.1"/>
    <property type="molecule type" value="Genomic_DNA"/>
</dbReference>
<dbReference type="GO" id="GO:0052689">
    <property type="term" value="F:carboxylic ester hydrolase activity"/>
    <property type="evidence" value="ECO:0007669"/>
    <property type="project" value="UniProtKB-ARBA"/>
</dbReference>
<dbReference type="Proteomes" id="UP000277007">
    <property type="component" value="Unassembled WGS sequence"/>
</dbReference>
<dbReference type="SUPFAM" id="SSF53474">
    <property type="entry name" value="alpha/beta-Hydrolases"/>
    <property type="match status" value="1"/>
</dbReference>
<accession>A0A3S0R9E4</accession>
<dbReference type="OrthoDB" id="9771666at2"/>
<dbReference type="RefSeq" id="WP_126614501.1">
    <property type="nucleotide sequence ID" value="NZ_JBHUCY010000029.1"/>
</dbReference>
<dbReference type="InterPro" id="IPR029058">
    <property type="entry name" value="AB_hydrolase_fold"/>
</dbReference>
<dbReference type="PANTHER" id="PTHR22946">
    <property type="entry name" value="DIENELACTONE HYDROLASE DOMAIN-CONTAINING PROTEIN-RELATED"/>
    <property type="match status" value="1"/>
</dbReference>
<dbReference type="PANTHER" id="PTHR22946:SF9">
    <property type="entry name" value="POLYKETIDE TRANSFERASE AF380"/>
    <property type="match status" value="1"/>
</dbReference>
<dbReference type="InterPro" id="IPR002925">
    <property type="entry name" value="Dienelactn_hydro"/>
</dbReference>
<dbReference type="AlphaFoldDB" id="A0A3S0R9E4"/>
<evidence type="ECO:0000313" key="4">
    <source>
        <dbReference type="Proteomes" id="UP000277007"/>
    </source>
</evidence>
<evidence type="ECO:0000256" key="1">
    <source>
        <dbReference type="ARBA" id="ARBA00022801"/>
    </source>
</evidence>
<keyword evidence="1" id="KW-0378">Hydrolase</keyword>
<dbReference type="Gene3D" id="3.40.50.1820">
    <property type="entry name" value="alpha/beta hydrolase"/>
    <property type="match status" value="1"/>
</dbReference>
<dbReference type="InterPro" id="IPR050261">
    <property type="entry name" value="FrsA_esterase"/>
</dbReference>
<evidence type="ECO:0000313" key="3">
    <source>
        <dbReference type="EMBL" id="RTR20975.1"/>
    </source>
</evidence>
<sequence>MPHASSLRPSSLSRTLAGAALSLAVLGAGLGASLTAAPAVAQTADRAAIASRVELHPIPSLTLSDSQFLTGDSAGATPVTVSGEFRVAQGEGRLPVVVLMHGSGGIGPNVEMWARLLNAQGISTFAVDGFTGRGLVSTSADQARLGRLNLIIDLYRSLEILAKHPRVDPQRIVLMGFSRGGQAAFYASLARFHALWNRSGAEFAGYIPFYPDCATRYIDDLKPVAKPIHLIHGAADDYNPLRTCAAQAERLQKAGVNVTLTSYPDAHHGFDTPLSDGPVVSATAQTVRECSIEERAPGQLINTATNAPFAYTDACVQKGPQVGGNPAARAAAQKDVLDLVLSLVKKG</sequence>
<name>A0A3S0R9E4_9PROT</name>
<keyword evidence="4" id="KW-1185">Reference proteome</keyword>
<dbReference type="Pfam" id="PF01738">
    <property type="entry name" value="DLH"/>
    <property type="match status" value="1"/>
</dbReference>
<organism evidence="3 4">
    <name type="scientific">Azospirillum griseum</name>
    <dbReference type="NCBI Taxonomy" id="2496639"/>
    <lineage>
        <taxon>Bacteria</taxon>
        <taxon>Pseudomonadati</taxon>
        <taxon>Pseudomonadota</taxon>
        <taxon>Alphaproteobacteria</taxon>
        <taxon>Rhodospirillales</taxon>
        <taxon>Azospirillaceae</taxon>
        <taxon>Azospirillum</taxon>
    </lineage>
</organism>
<evidence type="ECO:0000259" key="2">
    <source>
        <dbReference type="Pfam" id="PF01738"/>
    </source>
</evidence>
<protein>
    <submittedName>
        <fullName evidence="3">Carboxymethylenebutenolidase</fullName>
    </submittedName>
</protein>
<gene>
    <name evidence="3" type="ORF">EJ903_09490</name>
</gene>
<feature type="domain" description="Dienelactone hydrolase" evidence="2">
    <location>
        <begin position="93"/>
        <end position="283"/>
    </location>
</feature>
<proteinExistence type="predicted"/>
<comment type="caution">
    <text evidence="3">The sequence shown here is derived from an EMBL/GenBank/DDBJ whole genome shotgun (WGS) entry which is preliminary data.</text>
</comment>